<keyword evidence="1" id="KW-1133">Transmembrane helix</keyword>
<keyword evidence="1" id="KW-0472">Membrane</keyword>
<organism evidence="2 3">
    <name type="scientific">Sutcliffiella horikoshii</name>
    <dbReference type="NCBI Taxonomy" id="79883"/>
    <lineage>
        <taxon>Bacteria</taxon>
        <taxon>Bacillati</taxon>
        <taxon>Bacillota</taxon>
        <taxon>Bacilli</taxon>
        <taxon>Bacillales</taxon>
        <taxon>Bacillaceae</taxon>
        <taxon>Sutcliffiella</taxon>
    </lineage>
</organism>
<evidence type="ECO:0000313" key="3">
    <source>
        <dbReference type="Proteomes" id="UP000324517"/>
    </source>
</evidence>
<accession>A0A5D4T5A3</accession>
<dbReference type="OrthoDB" id="875405at2"/>
<gene>
    <name evidence="2" type="ORF">FZC75_17375</name>
</gene>
<comment type="caution">
    <text evidence="2">The sequence shown here is derived from an EMBL/GenBank/DDBJ whole genome shotgun (WGS) entry which is preliminary data.</text>
</comment>
<evidence type="ECO:0000313" key="2">
    <source>
        <dbReference type="EMBL" id="TYS69324.1"/>
    </source>
</evidence>
<sequence>MKIRKIILLLALGLLLLWSRSYLSDLFWLVIALEACIVTYIIFSVIKGVISLKNRTGIDFSNNIRIVLEQKLGKSFLVEFVITEFNVFYYSLLVWIEKSRTVDHNGKAFTYHRTSEMKTFIIVFAILITGEGVLFHYLLQKWNEVIAWVFTILNVYGILYLVGFYNSTKHLPHMISGEKIIIRLGFQSSISLDIENIEQLNRAKEIELGMKIPKSTYYSLLKLDSPHFEIVLKEPVEMRGSYGMKKMVDKVVFRADDQDAILEEINLVKTLDFKSHANQRSL</sequence>
<dbReference type="AlphaFoldDB" id="A0A5D4T5A3"/>
<feature type="transmembrane region" description="Helical" evidence="1">
    <location>
        <begin position="31"/>
        <end position="50"/>
    </location>
</feature>
<evidence type="ECO:0000256" key="1">
    <source>
        <dbReference type="SAM" id="Phobius"/>
    </source>
</evidence>
<dbReference type="Proteomes" id="UP000324517">
    <property type="component" value="Unassembled WGS sequence"/>
</dbReference>
<name>A0A5D4T5A3_9BACI</name>
<dbReference type="EMBL" id="VTET01000009">
    <property type="protein sequence ID" value="TYS69324.1"/>
    <property type="molecule type" value="Genomic_DNA"/>
</dbReference>
<dbReference type="RefSeq" id="WP_148980182.1">
    <property type="nucleotide sequence ID" value="NZ_JBNIKO010000011.1"/>
</dbReference>
<reference evidence="2 3" key="1">
    <citation type="submission" date="2019-08" db="EMBL/GenBank/DDBJ databases">
        <title>Bacillus genomes from the desert of Cuatro Cienegas, Coahuila.</title>
        <authorList>
            <person name="Olmedo-Alvarez G."/>
        </authorList>
    </citation>
    <scope>NUCLEOTIDE SEQUENCE [LARGE SCALE GENOMIC DNA]</scope>
    <source>
        <strain evidence="2 3">CH98b_3T</strain>
    </source>
</reference>
<keyword evidence="1" id="KW-0812">Transmembrane</keyword>
<feature type="transmembrane region" description="Helical" evidence="1">
    <location>
        <begin position="120"/>
        <end position="139"/>
    </location>
</feature>
<protein>
    <submittedName>
        <fullName evidence="2">Uncharacterized protein</fullName>
    </submittedName>
</protein>
<proteinExistence type="predicted"/>
<feature type="transmembrane region" description="Helical" evidence="1">
    <location>
        <begin position="145"/>
        <end position="165"/>
    </location>
</feature>